<dbReference type="EMBL" id="LR796479">
    <property type="protein sequence ID" value="CAB4147833.1"/>
    <property type="molecule type" value="Genomic_DNA"/>
</dbReference>
<accession>A0A6J5MRP7</accession>
<protein>
    <submittedName>
        <fullName evidence="1">Uncharacterized protein</fullName>
    </submittedName>
</protein>
<evidence type="ECO:0000313" key="1">
    <source>
        <dbReference type="EMBL" id="CAB4147833.1"/>
    </source>
</evidence>
<gene>
    <name evidence="1" type="ORF">UFOVP509_50</name>
</gene>
<organism evidence="1">
    <name type="scientific">uncultured Caudovirales phage</name>
    <dbReference type="NCBI Taxonomy" id="2100421"/>
    <lineage>
        <taxon>Viruses</taxon>
        <taxon>Duplodnaviria</taxon>
        <taxon>Heunggongvirae</taxon>
        <taxon>Uroviricota</taxon>
        <taxon>Caudoviricetes</taxon>
        <taxon>Peduoviridae</taxon>
        <taxon>Maltschvirus</taxon>
        <taxon>Maltschvirus maltsch</taxon>
    </lineage>
</organism>
<reference evidence="1" key="1">
    <citation type="submission" date="2020-04" db="EMBL/GenBank/DDBJ databases">
        <authorList>
            <person name="Chiriac C."/>
            <person name="Salcher M."/>
            <person name="Ghai R."/>
            <person name="Kavagutti S V."/>
        </authorList>
    </citation>
    <scope>NUCLEOTIDE SEQUENCE</scope>
</reference>
<sequence>MAATGFPDLTYSGLVSATTRQELEALVSLIQGYLGENHKSDGTHSDIVADTCASAGGYHEYGRLQPLGSGETVRFDPTMYTAIAPTTWDMTSTNQSTFLAARVGNMLWVCASFVNFNVSVAASTALYLLLPYGLVGAANTSVTMAYSNAGAPAAVGLAECATDSDKLLFTNFIGGWTVTAANNSTIQFSGWFPVKSST</sequence>
<name>A0A6J5MRP7_9CAUD</name>
<proteinExistence type="predicted"/>